<organism evidence="2 3">
    <name type="scientific">Kitasatospora acidiphila</name>
    <dbReference type="NCBI Taxonomy" id="2567942"/>
    <lineage>
        <taxon>Bacteria</taxon>
        <taxon>Bacillati</taxon>
        <taxon>Actinomycetota</taxon>
        <taxon>Actinomycetes</taxon>
        <taxon>Kitasatosporales</taxon>
        <taxon>Streptomycetaceae</taxon>
        <taxon>Kitasatospora</taxon>
    </lineage>
</organism>
<protein>
    <recommendedName>
        <fullName evidence="1">Trypsin-co-occurring domain-containing protein</fullName>
    </recommendedName>
</protein>
<evidence type="ECO:0000313" key="2">
    <source>
        <dbReference type="EMBL" id="TQF01347.1"/>
    </source>
</evidence>
<dbReference type="InterPro" id="IPR045794">
    <property type="entry name" value="Trypco1"/>
</dbReference>
<sequence>MPFEDGGTFLVELPEDEASGVVRATRGGELLESASETFEAGLARVRQMAAALLERLADLPRSPDRIRVEFGIQLTGEAGMVVTKVGGEAHMILEMEWTPGEGGE</sequence>
<dbReference type="NCBIfam" id="NF041216">
    <property type="entry name" value="CU044_2847_fam"/>
    <property type="match status" value="1"/>
</dbReference>
<keyword evidence="3" id="KW-1185">Reference proteome</keyword>
<accession>A0A540VX98</accession>
<dbReference type="Pfam" id="PF19493">
    <property type="entry name" value="Trypco1"/>
    <property type="match status" value="1"/>
</dbReference>
<dbReference type="Proteomes" id="UP000319103">
    <property type="component" value="Unassembled WGS sequence"/>
</dbReference>
<comment type="caution">
    <text evidence="2">The sequence shown here is derived from an EMBL/GenBank/DDBJ whole genome shotgun (WGS) entry which is preliminary data.</text>
</comment>
<proteinExistence type="predicted"/>
<feature type="domain" description="Trypsin-co-occurring" evidence="1">
    <location>
        <begin position="2"/>
        <end position="98"/>
    </location>
</feature>
<name>A0A540VX98_9ACTN</name>
<dbReference type="EMBL" id="VIGB01000003">
    <property type="protein sequence ID" value="TQF01347.1"/>
    <property type="molecule type" value="Genomic_DNA"/>
</dbReference>
<evidence type="ECO:0000313" key="3">
    <source>
        <dbReference type="Proteomes" id="UP000319103"/>
    </source>
</evidence>
<evidence type="ECO:0000259" key="1">
    <source>
        <dbReference type="Pfam" id="PF19493"/>
    </source>
</evidence>
<reference evidence="2 3" key="1">
    <citation type="submission" date="2019-06" db="EMBL/GenBank/DDBJ databases">
        <title>Description of Kitasatospora acidophila sp. nov. isolated from pine grove soil, and reclassification of Streptomyces novaecaesareae to Kitasatospora novaeceasareae comb. nov.</title>
        <authorList>
            <person name="Kim M.J."/>
        </authorList>
    </citation>
    <scope>NUCLEOTIDE SEQUENCE [LARGE SCALE GENOMIC DNA]</scope>
    <source>
        <strain evidence="2 3">MMS16-CNU292</strain>
    </source>
</reference>
<dbReference type="OrthoDB" id="574243at2"/>
<dbReference type="AlphaFoldDB" id="A0A540VX98"/>
<gene>
    <name evidence="2" type="ORF">E6W39_02715</name>
</gene>